<proteinExistence type="predicted"/>
<dbReference type="Pfam" id="PF06267">
    <property type="entry name" value="DUF1028"/>
    <property type="match status" value="1"/>
</dbReference>
<dbReference type="InterPro" id="IPR010430">
    <property type="entry name" value="DUF1028"/>
</dbReference>
<sequence length="230" mass="24140">MTFSLLVRDPETGTIGGAAATGSYCVGGWVLRGRFDSGLSASQGAAPSTFWGDEALDRMLAGAGAPETLEAVISADGNREWRQLTVLDLQGNTAAHSGDRNGSWHGHITRPGLVAAGNILAGPHVLERLEEAYRSTFSGMAEQLIAALHAAHEAGGDRRGLKSAALLVLAPDRPPMSLRIDMSPAPLDDLARLAAACQDRGVPGNYAHWTDAVPVPTDPFRADPDILSLE</sequence>
<dbReference type="PANTHER" id="PTHR39328">
    <property type="entry name" value="BLL2871 PROTEIN"/>
    <property type="match status" value="1"/>
</dbReference>
<protein>
    <submittedName>
        <fullName evidence="2">DUF1028 domain-containing protein</fullName>
    </submittedName>
    <submittedName>
        <fullName evidence="1">Uncharacterized conserved protein, Ntn-hydrolase superfamily</fullName>
    </submittedName>
</protein>
<dbReference type="PANTHER" id="PTHR39328:SF1">
    <property type="entry name" value="BLL2871 PROTEIN"/>
    <property type="match status" value="1"/>
</dbReference>
<evidence type="ECO:0000313" key="4">
    <source>
        <dbReference type="Proteomes" id="UP001215549"/>
    </source>
</evidence>
<keyword evidence="4" id="KW-1185">Reference proteome</keyword>
<accession>A0AA46A722</accession>
<evidence type="ECO:0000313" key="2">
    <source>
        <dbReference type="EMBL" id="WCR03890.1"/>
    </source>
</evidence>
<evidence type="ECO:0000313" key="1">
    <source>
        <dbReference type="EMBL" id="SIT06682.1"/>
    </source>
</evidence>
<dbReference type="Gene3D" id="3.60.20.10">
    <property type="entry name" value="Glutamine Phosphoribosylpyrophosphate, subunit 1, domain 1"/>
    <property type="match status" value="1"/>
</dbReference>
<dbReference type="Proteomes" id="UP000186216">
    <property type="component" value="Unassembled WGS sequence"/>
</dbReference>
<dbReference type="EMBL" id="FTOU01000015">
    <property type="protein sequence ID" value="SIT06682.1"/>
    <property type="molecule type" value="Genomic_DNA"/>
</dbReference>
<name>A0AA46A722_9RHOB</name>
<dbReference type="InterPro" id="IPR029055">
    <property type="entry name" value="Ntn_hydrolases_N"/>
</dbReference>
<reference evidence="2 4" key="2">
    <citation type="submission" date="2021-01" db="EMBL/GenBank/DDBJ databases">
        <title>Biogeographic distribution of Paracoccus.</title>
        <authorList>
            <person name="Hollensteiner J."/>
            <person name="Leineberger J."/>
            <person name="Brinkhoff T."/>
            <person name="Daniel R."/>
        </authorList>
    </citation>
    <scope>NUCLEOTIDE SEQUENCE [LARGE SCALE GENOMIC DNA]</scope>
    <source>
        <strain evidence="2 4">DSM 18447</strain>
    </source>
</reference>
<dbReference type="AlphaFoldDB" id="A0AA46A722"/>
<organism evidence="1 3">
    <name type="scientific">Paracoccus saliphilus</name>
    <dbReference type="NCBI Taxonomy" id="405559"/>
    <lineage>
        <taxon>Bacteria</taxon>
        <taxon>Pseudomonadati</taxon>
        <taxon>Pseudomonadota</taxon>
        <taxon>Alphaproteobacteria</taxon>
        <taxon>Rhodobacterales</taxon>
        <taxon>Paracoccaceae</taxon>
        <taxon>Paracoccus</taxon>
    </lineage>
</organism>
<reference evidence="1 3" key="1">
    <citation type="submission" date="2017-01" db="EMBL/GenBank/DDBJ databases">
        <authorList>
            <person name="Varghese N."/>
            <person name="Submissions S."/>
        </authorList>
    </citation>
    <scope>NUCLEOTIDE SEQUENCE [LARGE SCALE GENOMIC DNA]</scope>
    <source>
        <strain evidence="1 3">DSM 18447</strain>
    </source>
</reference>
<gene>
    <name evidence="2" type="ORF">JHX88_03775</name>
    <name evidence="1" type="ORF">SAMN05421772_11569</name>
</gene>
<dbReference type="EMBL" id="CP067140">
    <property type="protein sequence ID" value="WCR03890.1"/>
    <property type="molecule type" value="Genomic_DNA"/>
</dbReference>
<dbReference type="Proteomes" id="UP001215549">
    <property type="component" value="Chromosome"/>
</dbReference>
<dbReference type="RefSeq" id="WP_076527598.1">
    <property type="nucleotide sequence ID" value="NZ_CP067140.1"/>
</dbReference>
<dbReference type="SUPFAM" id="SSF56235">
    <property type="entry name" value="N-terminal nucleophile aminohydrolases (Ntn hydrolases)"/>
    <property type="match status" value="1"/>
</dbReference>
<evidence type="ECO:0000313" key="3">
    <source>
        <dbReference type="Proteomes" id="UP000186216"/>
    </source>
</evidence>